<feature type="repeat" description="ANK" evidence="3">
    <location>
        <begin position="859"/>
        <end position="891"/>
    </location>
</feature>
<dbReference type="InterPro" id="IPR056884">
    <property type="entry name" value="NPHP3-like_N"/>
</dbReference>
<dbReference type="SUPFAM" id="SSF48403">
    <property type="entry name" value="Ankyrin repeat"/>
    <property type="match status" value="2"/>
</dbReference>
<feature type="repeat" description="ANK" evidence="3">
    <location>
        <begin position="925"/>
        <end position="957"/>
    </location>
</feature>
<dbReference type="Pfam" id="PF12796">
    <property type="entry name" value="Ank_2"/>
    <property type="match status" value="5"/>
</dbReference>
<evidence type="ECO:0000313" key="7">
    <source>
        <dbReference type="EMBL" id="KAJ7319057.1"/>
    </source>
</evidence>
<evidence type="ECO:0000256" key="4">
    <source>
        <dbReference type="SAM" id="MobiDB-lite"/>
    </source>
</evidence>
<dbReference type="InterPro" id="IPR054471">
    <property type="entry name" value="GPIID_WHD"/>
</dbReference>
<sequence>MSHQHKESQRVEIYGGTGGPGGPGSGGGRGGDGYGPTLKVEAGTVHIVINHESKEIPRIEFLNWLSPINFFLRQEDILRVWQEGTGEWLLADSRFQAWKTGSRRTLWCHGIPGAGKTVLASIIVKHLSDECEKNKTLGVACIYLNHKEADNQTPPKLLAALWRQLVYGRDISSIAKNIYTQHQEKGTTPSLKEVLEVLRSSLEEFSKVFVVVDAIDEYPEVQRPQLLQYLAAIGSNINLIITSRPHIYPEPSFPNLETLDICATSEDIRKYVEAQISLSPRLLKHIQSLPELEEVIHSTINSQSVDGMFLLPKLHIESLSTKGTIKAVREALKTLPKNLHDSYDIVMQRIEGQSEEDRTIAHSTITWVANAKRPLTVQELQVALAVEPGTQQLDNENLMSIDTILSVCAGLVIVDKQLSVVRLVHYTTQEYLNSIQAQKFPDAQTEITRTLFTFLTFDGFPDQSWSNRGAILPPLVEYSQYCLVHAAGEHEGQLKDMITEFSGRAVQWKQTMNEENLYTERKWDSPPWNYPDWPSQPSALWIAAAANLVETTKSLLQGAPLLQDSASQEIVIASYYGYAEIICILVEKGANINAPWRHHGSLLEAAAYGGHTKIVHTLLDTGADANAGGWSPLQAAAFLGRTEIVHILLEKGANINLSGGEYGNALQTAANGGHTEIVRILLDKGANVNAAGGRYGSSLQAAAANGNAEIVCILLDKGANVNAAGGRYGSSLQAAAANGKGEIVHILVDKGATVNAAGGEYGSSLQAAAAEGYEKIACFLVERSADINEAEGEYGSLLQAASYRGQAEIVRSLIKKGVNVNTAGGEYGSPLKAAAYNGHTKIVRILVEHGANVNEASGEYGSLLQAATYKGQTEIVCILVENGANVNAAGGKYGSSLWVAAFCGHTKIVDILLTKGVEIHAAGEHYGTLLHVAAWMGHTETVCILLEKGADVNVPVEHYGTLLQAAAWMGRTEIVQILLEKGANINATGGQYGTALEIATKQGYNKIVSMLLKRKMKEMSSLMPQLWEDYRQ</sequence>
<feature type="domain" description="GPI inositol-deacylase winged helix" evidence="5">
    <location>
        <begin position="356"/>
        <end position="434"/>
    </location>
</feature>
<keyword evidence="8" id="KW-1185">Reference proteome</keyword>
<accession>A0AAD7EFK3</accession>
<evidence type="ECO:0000259" key="6">
    <source>
        <dbReference type="Pfam" id="PF24883"/>
    </source>
</evidence>
<feature type="repeat" description="ANK" evidence="3">
    <location>
        <begin position="958"/>
        <end position="990"/>
    </location>
</feature>
<feature type="domain" description="Nephrocystin 3-like N-terminal" evidence="6">
    <location>
        <begin position="84"/>
        <end position="244"/>
    </location>
</feature>
<feature type="repeat" description="ANK" evidence="3">
    <location>
        <begin position="727"/>
        <end position="759"/>
    </location>
</feature>
<feature type="repeat" description="ANK" evidence="3">
    <location>
        <begin position="661"/>
        <end position="693"/>
    </location>
</feature>
<dbReference type="AlphaFoldDB" id="A0AAD7EFK3"/>
<dbReference type="EMBL" id="JARIHO010000055">
    <property type="protein sequence ID" value="KAJ7319057.1"/>
    <property type="molecule type" value="Genomic_DNA"/>
</dbReference>
<dbReference type="PRINTS" id="PR01415">
    <property type="entry name" value="ANKYRIN"/>
</dbReference>
<evidence type="ECO:0000256" key="2">
    <source>
        <dbReference type="ARBA" id="ARBA00023043"/>
    </source>
</evidence>
<evidence type="ECO:0000256" key="1">
    <source>
        <dbReference type="ARBA" id="ARBA00022737"/>
    </source>
</evidence>
<organism evidence="7 8">
    <name type="scientific">Mycena albidolilacea</name>
    <dbReference type="NCBI Taxonomy" id="1033008"/>
    <lineage>
        <taxon>Eukaryota</taxon>
        <taxon>Fungi</taxon>
        <taxon>Dikarya</taxon>
        <taxon>Basidiomycota</taxon>
        <taxon>Agaricomycotina</taxon>
        <taxon>Agaricomycetes</taxon>
        <taxon>Agaricomycetidae</taxon>
        <taxon>Agaricales</taxon>
        <taxon>Marasmiineae</taxon>
        <taxon>Mycenaceae</taxon>
        <taxon>Mycena</taxon>
    </lineage>
</organism>
<keyword evidence="1" id="KW-0677">Repeat</keyword>
<reference evidence="7" key="1">
    <citation type="submission" date="2023-03" db="EMBL/GenBank/DDBJ databases">
        <title>Massive genome expansion in bonnet fungi (Mycena s.s.) driven by repeated elements and novel gene families across ecological guilds.</title>
        <authorList>
            <consortium name="Lawrence Berkeley National Laboratory"/>
            <person name="Harder C.B."/>
            <person name="Miyauchi S."/>
            <person name="Viragh M."/>
            <person name="Kuo A."/>
            <person name="Thoen E."/>
            <person name="Andreopoulos B."/>
            <person name="Lu D."/>
            <person name="Skrede I."/>
            <person name="Drula E."/>
            <person name="Henrissat B."/>
            <person name="Morin E."/>
            <person name="Kohler A."/>
            <person name="Barry K."/>
            <person name="LaButti K."/>
            <person name="Morin E."/>
            <person name="Salamov A."/>
            <person name="Lipzen A."/>
            <person name="Mereny Z."/>
            <person name="Hegedus B."/>
            <person name="Baldrian P."/>
            <person name="Stursova M."/>
            <person name="Weitz H."/>
            <person name="Taylor A."/>
            <person name="Grigoriev I.V."/>
            <person name="Nagy L.G."/>
            <person name="Martin F."/>
            <person name="Kauserud H."/>
        </authorList>
    </citation>
    <scope>NUCLEOTIDE SEQUENCE</scope>
    <source>
        <strain evidence="7">CBHHK002</strain>
    </source>
</reference>
<dbReference type="SMART" id="SM00248">
    <property type="entry name" value="ANK"/>
    <property type="match status" value="15"/>
</dbReference>
<proteinExistence type="predicted"/>
<dbReference type="Pfam" id="PF24883">
    <property type="entry name" value="NPHP3_N"/>
    <property type="match status" value="1"/>
</dbReference>
<gene>
    <name evidence="7" type="ORF">DFH08DRAFT_393966</name>
</gene>
<comment type="caution">
    <text evidence="7">The sequence shown here is derived from an EMBL/GenBank/DDBJ whole genome shotgun (WGS) entry which is preliminary data.</text>
</comment>
<feature type="compositionally biased region" description="Gly residues" evidence="4">
    <location>
        <begin position="15"/>
        <end position="34"/>
    </location>
</feature>
<dbReference type="Gene3D" id="3.40.50.300">
    <property type="entry name" value="P-loop containing nucleotide triphosphate hydrolases"/>
    <property type="match status" value="1"/>
</dbReference>
<feature type="repeat" description="ANK" evidence="3">
    <location>
        <begin position="793"/>
        <end position="825"/>
    </location>
</feature>
<name>A0AAD7EFK3_9AGAR</name>
<evidence type="ECO:0000256" key="3">
    <source>
        <dbReference type="PROSITE-ProRule" id="PRU00023"/>
    </source>
</evidence>
<evidence type="ECO:0000313" key="8">
    <source>
        <dbReference type="Proteomes" id="UP001218218"/>
    </source>
</evidence>
<dbReference type="PROSITE" id="PS50297">
    <property type="entry name" value="ANK_REP_REGION"/>
    <property type="match status" value="6"/>
</dbReference>
<feature type="repeat" description="ANK" evidence="3">
    <location>
        <begin position="826"/>
        <end position="858"/>
    </location>
</feature>
<dbReference type="PROSITE" id="PS50088">
    <property type="entry name" value="ANK_REPEAT"/>
    <property type="match status" value="9"/>
</dbReference>
<dbReference type="InterPro" id="IPR027417">
    <property type="entry name" value="P-loop_NTPase"/>
</dbReference>
<feature type="compositionally biased region" description="Basic and acidic residues" evidence="4">
    <location>
        <begin position="1"/>
        <end position="10"/>
    </location>
</feature>
<keyword evidence="2 3" id="KW-0040">ANK repeat</keyword>
<dbReference type="Gene3D" id="1.25.40.20">
    <property type="entry name" value="Ankyrin repeat-containing domain"/>
    <property type="match status" value="3"/>
</dbReference>
<dbReference type="PANTHER" id="PTHR24198">
    <property type="entry name" value="ANKYRIN REPEAT AND PROTEIN KINASE DOMAIN-CONTAINING PROTEIN"/>
    <property type="match status" value="1"/>
</dbReference>
<dbReference type="InterPro" id="IPR002110">
    <property type="entry name" value="Ankyrin_rpt"/>
</dbReference>
<evidence type="ECO:0000259" key="5">
    <source>
        <dbReference type="Pfam" id="PF22939"/>
    </source>
</evidence>
<feature type="repeat" description="ANK" evidence="3">
    <location>
        <begin position="628"/>
        <end position="660"/>
    </location>
</feature>
<dbReference type="Pfam" id="PF22939">
    <property type="entry name" value="WHD_GPIID"/>
    <property type="match status" value="1"/>
</dbReference>
<feature type="repeat" description="ANK" evidence="3">
    <location>
        <begin position="694"/>
        <end position="726"/>
    </location>
</feature>
<feature type="region of interest" description="Disordered" evidence="4">
    <location>
        <begin position="1"/>
        <end position="35"/>
    </location>
</feature>
<dbReference type="InterPro" id="IPR036770">
    <property type="entry name" value="Ankyrin_rpt-contain_sf"/>
</dbReference>
<dbReference type="Proteomes" id="UP001218218">
    <property type="component" value="Unassembled WGS sequence"/>
</dbReference>
<protein>
    <submittedName>
        <fullName evidence="7">Ankyrin repeat-containing domain protein</fullName>
    </submittedName>
</protein>
<dbReference type="SUPFAM" id="SSF52540">
    <property type="entry name" value="P-loop containing nucleoside triphosphate hydrolases"/>
    <property type="match status" value="1"/>
</dbReference>
<dbReference type="PANTHER" id="PTHR24198:SF165">
    <property type="entry name" value="ANKYRIN REPEAT-CONTAINING PROTEIN-RELATED"/>
    <property type="match status" value="1"/>
</dbReference>